<reference evidence="2" key="1">
    <citation type="journal article" date="2015" name="Nature">
        <title>Complex archaea that bridge the gap between prokaryotes and eukaryotes.</title>
        <authorList>
            <person name="Spang A."/>
            <person name="Saw J.H."/>
            <person name="Jorgensen S.L."/>
            <person name="Zaremba-Niedzwiedzka K."/>
            <person name="Martijn J."/>
            <person name="Lind A.E."/>
            <person name="van Eijk R."/>
            <person name="Schleper C."/>
            <person name="Guy L."/>
            <person name="Ettema T.J."/>
        </authorList>
    </citation>
    <scope>NUCLEOTIDE SEQUENCE</scope>
</reference>
<accession>A0A0F9EYY0</accession>
<gene>
    <name evidence="2" type="ORF">LCGC14_2307460</name>
</gene>
<comment type="caution">
    <text evidence="2">The sequence shown here is derived from an EMBL/GenBank/DDBJ whole genome shotgun (WGS) entry which is preliminary data.</text>
</comment>
<feature type="non-terminal residue" evidence="2">
    <location>
        <position position="240"/>
    </location>
</feature>
<sequence>MDNGGRVWKQETHSDDEDRTYPPELGLTEGSGRQYMVSFDPVADVTDSIYLGELSFRTMISRSSRGGYTYWQVPNDPRPITVVDPAGGTWWTGSVSYRIVRLDERGDTVLVIDSDTPALPVTAGDRSAFVEATVERRPDQRRVAEEIAGLMPDTKPVISSLTVDDEGRLWIGRVGPEDAHPQFDVFGRDGGYQGSVELAFRPATYVPIRIRQSRVYAVVRDSLDVPFVVRTGVLSHPTGD</sequence>
<dbReference type="SUPFAM" id="SSF101898">
    <property type="entry name" value="NHL repeat"/>
    <property type="match status" value="1"/>
</dbReference>
<proteinExistence type="predicted"/>
<name>A0A0F9EYY0_9ZZZZ</name>
<evidence type="ECO:0000256" key="1">
    <source>
        <dbReference type="SAM" id="MobiDB-lite"/>
    </source>
</evidence>
<dbReference type="EMBL" id="LAZR01032674">
    <property type="protein sequence ID" value="KKL50240.1"/>
    <property type="molecule type" value="Genomic_DNA"/>
</dbReference>
<evidence type="ECO:0000313" key="2">
    <source>
        <dbReference type="EMBL" id="KKL50240.1"/>
    </source>
</evidence>
<protein>
    <submittedName>
        <fullName evidence="2">Uncharacterized protein</fullName>
    </submittedName>
</protein>
<feature type="region of interest" description="Disordered" evidence="1">
    <location>
        <begin position="1"/>
        <end position="23"/>
    </location>
</feature>
<dbReference type="AlphaFoldDB" id="A0A0F9EYY0"/>
<organism evidence="2">
    <name type="scientific">marine sediment metagenome</name>
    <dbReference type="NCBI Taxonomy" id="412755"/>
    <lineage>
        <taxon>unclassified sequences</taxon>
        <taxon>metagenomes</taxon>
        <taxon>ecological metagenomes</taxon>
    </lineage>
</organism>